<evidence type="ECO:0000313" key="4">
    <source>
        <dbReference type="Proteomes" id="UP000606490"/>
    </source>
</evidence>
<reference evidence="3 4" key="1">
    <citation type="submission" date="2021-01" db="EMBL/GenBank/DDBJ databases">
        <title>Belnapia mucosa sp. nov. and Belnapia arida sp. nov., isolated from the Tabernas Desert (Almeria, Spain).</title>
        <authorList>
            <person name="Molina-Menor E."/>
            <person name="Vidal-Verdu A."/>
            <person name="Calonge A."/>
            <person name="Satari L."/>
            <person name="Pereto Magraner J."/>
            <person name="Porcar Miralles M."/>
        </authorList>
    </citation>
    <scope>NUCLEOTIDE SEQUENCE [LARGE SCALE GENOMIC DNA]</scope>
    <source>
        <strain evidence="3 4">T6</strain>
    </source>
</reference>
<feature type="domain" description="PAS" evidence="2">
    <location>
        <begin position="29"/>
        <end position="72"/>
    </location>
</feature>
<evidence type="ECO:0000256" key="1">
    <source>
        <dbReference type="SAM" id="MobiDB-lite"/>
    </source>
</evidence>
<feature type="compositionally biased region" description="Basic and acidic residues" evidence="1">
    <location>
        <begin position="11"/>
        <end position="20"/>
    </location>
</feature>
<dbReference type="InterPro" id="IPR013767">
    <property type="entry name" value="PAS_fold"/>
</dbReference>
<protein>
    <submittedName>
        <fullName evidence="3">PAS domain-containing protein</fullName>
    </submittedName>
</protein>
<keyword evidence="4" id="KW-1185">Reference proteome</keyword>
<dbReference type="InterPro" id="IPR013654">
    <property type="entry name" value="PAS_2"/>
</dbReference>
<dbReference type="Pfam" id="PF00989">
    <property type="entry name" value="PAS"/>
    <property type="match status" value="1"/>
</dbReference>
<sequence length="376" mass="40080">MPLQQDGTDPAPDHEDSISRLDGLNRGEFDALPFGVIQVDGTGRVVFYSAAESRLSGRSAEAVVGRNFFRDVAPCTDLPAFHGRFLEGVRRGAMDERFLFTFGFEPHPVRVEVRLLRAREPDRYWVVVRPLSTLPPSRHRLATEAAVEAVTRRTRAEPVDPSLCEREPIHLAGAGQPHAIMLACDPGGPELTVTACSDNVSDALGGAGSGSVIGRPLARVLPESLVIAVREALAAGALANPARPLRRLARFGPQEAPFLAAVHLHDGRLVLELERVPDRPEDFGAATPLQAQDAVSRLRGGLAGSGGGGGCARGPRYDRLRAGAGLSLRPRVERRGDRGGQGDRLGAVAAWPALSRFRHSGTGAGALRQEPCPLCG</sequence>
<organism evidence="3 4">
    <name type="scientific">Belnapia mucosa</name>
    <dbReference type="NCBI Taxonomy" id="2804532"/>
    <lineage>
        <taxon>Bacteria</taxon>
        <taxon>Pseudomonadati</taxon>
        <taxon>Pseudomonadota</taxon>
        <taxon>Alphaproteobacteria</taxon>
        <taxon>Acetobacterales</taxon>
        <taxon>Roseomonadaceae</taxon>
        <taxon>Belnapia</taxon>
    </lineage>
</organism>
<dbReference type="InterPro" id="IPR035965">
    <property type="entry name" value="PAS-like_dom_sf"/>
</dbReference>
<name>A0ABS1VBS0_9PROT</name>
<dbReference type="Gene3D" id="3.30.450.20">
    <property type="entry name" value="PAS domain"/>
    <property type="match status" value="2"/>
</dbReference>
<gene>
    <name evidence="3" type="ORF">JMJ55_27710</name>
</gene>
<dbReference type="SUPFAM" id="SSF55785">
    <property type="entry name" value="PYP-like sensor domain (PAS domain)"/>
    <property type="match status" value="2"/>
</dbReference>
<dbReference type="EMBL" id="JAEUXJ010000026">
    <property type="protein sequence ID" value="MBL6459115.1"/>
    <property type="molecule type" value="Genomic_DNA"/>
</dbReference>
<accession>A0ABS1VBS0</accession>
<evidence type="ECO:0000313" key="3">
    <source>
        <dbReference type="EMBL" id="MBL6459115.1"/>
    </source>
</evidence>
<dbReference type="SMART" id="SM00091">
    <property type="entry name" value="PAS"/>
    <property type="match status" value="2"/>
</dbReference>
<dbReference type="PROSITE" id="PS50112">
    <property type="entry name" value="PAS"/>
    <property type="match status" value="1"/>
</dbReference>
<proteinExistence type="predicted"/>
<dbReference type="Proteomes" id="UP000606490">
    <property type="component" value="Unassembled WGS sequence"/>
</dbReference>
<comment type="caution">
    <text evidence="3">The sequence shown here is derived from an EMBL/GenBank/DDBJ whole genome shotgun (WGS) entry which is preliminary data.</text>
</comment>
<dbReference type="Pfam" id="PF08446">
    <property type="entry name" value="PAS_2"/>
    <property type="match status" value="1"/>
</dbReference>
<evidence type="ECO:0000259" key="2">
    <source>
        <dbReference type="PROSITE" id="PS50112"/>
    </source>
</evidence>
<feature type="region of interest" description="Disordered" evidence="1">
    <location>
        <begin position="1"/>
        <end position="20"/>
    </location>
</feature>
<dbReference type="InterPro" id="IPR000014">
    <property type="entry name" value="PAS"/>
</dbReference>
<dbReference type="CDD" id="cd00130">
    <property type="entry name" value="PAS"/>
    <property type="match status" value="1"/>
</dbReference>